<feature type="binding site" evidence="3">
    <location>
        <position position="65"/>
    </location>
    <ligand>
        <name>a divalent metal cation</name>
        <dbReference type="ChEBI" id="CHEBI:60240"/>
        <label>1</label>
    </ligand>
</feature>
<dbReference type="SUPFAM" id="SSF102705">
    <property type="entry name" value="NIF3 (NGG1p interacting factor 3)-like"/>
    <property type="match status" value="1"/>
</dbReference>
<evidence type="ECO:0000313" key="5">
    <source>
        <dbReference type="Proteomes" id="UP000248783"/>
    </source>
</evidence>
<dbReference type="RefSeq" id="WP_111250977.1">
    <property type="nucleotide sequence ID" value="NZ_QKWH01000005.1"/>
</dbReference>
<feature type="binding site" evidence="3">
    <location>
        <position position="232"/>
    </location>
    <ligand>
        <name>a divalent metal cation</name>
        <dbReference type="ChEBI" id="CHEBI:60240"/>
        <label>1</label>
    </ligand>
</feature>
<dbReference type="EMBL" id="QKWH01000005">
    <property type="protein sequence ID" value="PZR53186.1"/>
    <property type="molecule type" value="Genomic_DNA"/>
</dbReference>
<reference evidence="4 5" key="1">
    <citation type="submission" date="2018-06" db="EMBL/GenBank/DDBJ databases">
        <title>Whole genome sequencing of a novel hydrocarbon degrading bacterial strain, PW21 isolated from oil contaminated produced water sample.</title>
        <authorList>
            <person name="Nagkirti P."/>
            <person name="Shaikh A."/>
            <person name="Gowdaman V."/>
            <person name="Engineer A.E."/>
            <person name="Dagar S."/>
            <person name="Dhakephalkar P.K."/>
        </authorList>
    </citation>
    <scope>NUCLEOTIDE SEQUENCE [LARGE SCALE GENOMIC DNA]</scope>
    <source>
        <strain evidence="4 5">PW21</strain>
    </source>
</reference>
<keyword evidence="3" id="KW-0479">Metal-binding</keyword>
<evidence type="ECO:0000256" key="2">
    <source>
        <dbReference type="ARBA" id="ARBA00022112"/>
    </source>
</evidence>
<feature type="binding site" evidence="3">
    <location>
        <position position="111"/>
    </location>
    <ligand>
        <name>a divalent metal cation</name>
        <dbReference type="ChEBI" id="CHEBI:60240"/>
        <label>1</label>
    </ligand>
</feature>
<dbReference type="Gene3D" id="3.40.1390.30">
    <property type="entry name" value="NIF3 (NGG1p interacting factor 3)-like"/>
    <property type="match status" value="2"/>
</dbReference>
<evidence type="ECO:0000256" key="3">
    <source>
        <dbReference type="PIRSR" id="PIRSR602678-1"/>
    </source>
</evidence>
<dbReference type="Pfam" id="PF01784">
    <property type="entry name" value="DUF34_NIF3"/>
    <property type="match status" value="1"/>
</dbReference>
<feature type="binding site" evidence="3">
    <location>
        <position position="236"/>
    </location>
    <ligand>
        <name>a divalent metal cation</name>
        <dbReference type="ChEBI" id="CHEBI:60240"/>
        <label>1</label>
    </ligand>
</feature>
<accession>A0A2W5WY32</accession>
<comment type="caution">
    <text evidence="4">The sequence shown here is derived from an EMBL/GenBank/DDBJ whole genome shotgun (WGS) entry which is preliminary data.</text>
</comment>
<dbReference type="Proteomes" id="UP000248783">
    <property type="component" value="Unassembled WGS sequence"/>
</dbReference>
<protein>
    <recommendedName>
        <fullName evidence="2">GTP cyclohydrolase 1 type 2 homolog</fullName>
    </recommendedName>
</protein>
<organism evidence="4 5">
    <name type="scientific">Xylanimonas oleitrophica</name>
    <dbReference type="NCBI Taxonomy" id="2607479"/>
    <lineage>
        <taxon>Bacteria</taxon>
        <taxon>Bacillati</taxon>
        <taxon>Actinomycetota</taxon>
        <taxon>Actinomycetes</taxon>
        <taxon>Micrococcales</taxon>
        <taxon>Promicromonosporaceae</taxon>
        <taxon>Xylanimonas</taxon>
    </lineage>
</organism>
<dbReference type="InterPro" id="IPR036069">
    <property type="entry name" value="DUF34/NIF3_sf"/>
</dbReference>
<keyword evidence="5" id="KW-1185">Reference proteome</keyword>
<gene>
    <name evidence="4" type="ORF">DNL40_09370</name>
</gene>
<dbReference type="AlphaFoldDB" id="A0A2W5WY32"/>
<evidence type="ECO:0000256" key="1">
    <source>
        <dbReference type="ARBA" id="ARBA00006964"/>
    </source>
</evidence>
<comment type="similarity">
    <text evidence="1">Belongs to the GTP cyclohydrolase I type 2/NIF3 family.</text>
</comment>
<evidence type="ECO:0000313" key="4">
    <source>
        <dbReference type="EMBL" id="PZR53186.1"/>
    </source>
</evidence>
<name>A0A2W5WY32_9MICO</name>
<proteinExistence type="inferred from homology"/>
<dbReference type="GO" id="GO:0046872">
    <property type="term" value="F:metal ion binding"/>
    <property type="evidence" value="ECO:0007669"/>
    <property type="project" value="UniProtKB-KW"/>
</dbReference>
<sequence>MTATAADVVDAVRAAIPAPVRERTVDTFLDGDPATPVTGVAVTMTATSDVLRRAAGAGTNLVITHEPLYYDHADAARTDLEAEADPVYLGKRALVAERGLVVWHLHDQWHDVCPDAVDAATAAALGWVLDPGPAAEGLSLATVPPTTLGDLARHVAATLGATALRYVGDPQAVVERVGLDLGFRGAARNRALLRRDDVDVVVAGEVHEWETGGYAVDAVAAGVSKGLVVVGHVPSEQAGMAAVADWLPGVLTAAGIHVPVRFVPTPDTFRTL</sequence>
<dbReference type="InterPro" id="IPR002678">
    <property type="entry name" value="DUF34/NIF3"/>
</dbReference>